<accession>A0AAW0QZ88</accession>
<evidence type="ECO:0000313" key="3">
    <source>
        <dbReference type="Proteomes" id="UP001392437"/>
    </source>
</evidence>
<dbReference type="AlphaFoldDB" id="A0AAW0QZ88"/>
<feature type="compositionally biased region" description="Acidic residues" evidence="1">
    <location>
        <begin position="57"/>
        <end position="87"/>
    </location>
</feature>
<keyword evidence="3" id="KW-1185">Reference proteome</keyword>
<organism evidence="2 3">
    <name type="scientific">Apiospora kogelbergensis</name>
    <dbReference type="NCBI Taxonomy" id="1337665"/>
    <lineage>
        <taxon>Eukaryota</taxon>
        <taxon>Fungi</taxon>
        <taxon>Dikarya</taxon>
        <taxon>Ascomycota</taxon>
        <taxon>Pezizomycotina</taxon>
        <taxon>Sordariomycetes</taxon>
        <taxon>Xylariomycetidae</taxon>
        <taxon>Amphisphaeriales</taxon>
        <taxon>Apiosporaceae</taxon>
        <taxon>Apiospora</taxon>
    </lineage>
</organism>
<feature type="compositionally biased region" description="Low complexity" evidence="1">
    <location>
        <begin position="28"/>
        <end position="41"/>
    </location>
</feature>
<name>A0AAW0QZ88_9PEZI</name>
<proteinExistence type="predicted"/>
<dbReference type="InterPro" id="IPR032675">
    <property type="entry name" value="LRR_dom_sf"/>
</dbReference>
<feature type="region of interest" description="Disordered" evidence="1">
    <location>
        <begin position="1"/>
        <end position="91"/>
    </location>
</feature>
<evidence type="ECO:0000313" key="2">
    <source>
        <dbReference type="EMBL" id="KAK8120272.1"/>
    </source>
</evidence>
<evidence type="ECO:0000256" key="1">
    <source>
        <dbReference type="SAM" id="MobiDB-lite"/>
    </source>
</evidence>
<sequence length="238" mass="26159">MPENIRKTRSAAAAANKDKASSEPKRPNNSASNDNSDNGSGSRKKAKTTQEQITGEPEVDEVTEDKKDEEDNEPEEVDESEGDDEPVEDLRSNMYPHFRPECQVFFRNIQEWDEKWKTAKQLKGIKKVTFGDDFQDIKCGNSDNGYGAGLHDDALVKLAQPCPGLQNAVLELCTAISDQGLASLLKSCPGMRTVSITGHDRGRGRITSKGLDALNKDKTLGAKLLKLHSTSTRRPSRG</sequence>
<dbReference type="EMBL" id="JAQQWP010000004">
    <property type="protein sequence ID" value="KAK8120272.1"/>
    <property type="molecule type" value="Genomic_DNA"/>
</dbReference>
<feature type="compositionally biased region" description="Basic and acidic residues" evidence="1">
    <location>
        <begin position="16"/>
        <end position="26"/>
    </location>
</feature>
<dbReference type="Proteomes" id="UP001392437">
    <property type="component" value="Unassembled WGS sequence"/>
</dbReference>
<dbReference type="Gene3D" id="3.80.10.10">
    <property type="entry name" value="Ribonuclease Inhibitor"/>
    <property type="match status" value="1"/>
</dbReference>
<comment type="caution">
    <text evidence="2">The sequence shown here is derived from an EMBL/GenBank/DDBJ whole genome shotgun (WGS) entry which is preliminary data.</text>
</comment>
<reference evidence="2 3" key="1">
    <citation type="submission" date="2023-01" db="EMBL/GenBank/DDBJ databases">
        <title>Analysis of 21 Apiospora genomes using comparative genomics revels a genus with tremendous synthesis potential of carbohydrate active enzymes and secondary metabolites.</title>
        <authorList>
            <person name="Sorensen T."/>
        </authorList>
    </citation>
    <scope>NUCLEOTIDE SEQUENCE [LARGE SCALE GENOMIC DNA]</scope>
    <source>
        <strain evidence="2 3">CBS 117206</strain>
    </source>
</reference>
<protein>
    <submittedName>
        <fullName evidence="2">Uncharacterized protein</fullName>
    </submittedName>
</protein>
<gene>
    <name evidence="2" type="ORF">PG999_004392</name>
</gene>